<dbReference type="Gene3D" id="3.30.428.10">
    <property type="entry name" value="HIT-like"/>
    <property type="match status" value="1"/>
</dbReference>
<protein>
    <recommendedName>
        <fullName evidence="3">Diadenosine tetraphosphate (Ap4A) hydrolase</fullName>
    </recommendedName>
</protein>
<gene>
    <name evidence="1" type="ORF">GCM10010470_33180</name>
</gene>
<sequence>MSTPACLACDLSTGAAPLPGGRLHETGQWVVEHCVGPLGVGTLVVKPLRHVLNLGLLTPEESAEMGPLLRQAAAAVNEIAEPEQVYTCLWSHSGGVPGHVHFVVQPATRTEMDRFDAYGPALQMAMFREGVLPDPFAVEAVCARFRAVFARD</sequence>
<evidence type="ECO:0008006" key="3">
    <source>
        <dbReference type="Google" id="ProtNLM"/>
    </source>
</evidence>
<evidence type="ECO:0000313" key="1">
    <source>
        <dbReference type="EMBL" id="GAA2795518.1"/>
    </source>
</evidence>
<dbReference type="RefSeq" id="WP_344680617.1">
    <property type="nucleotide sequence ID" value="NZ_BAAAUX010000014.1"/>
</dbReference>
<dbReference type="Proteomes" id="UP001500979">
    <property type="component" value="Unassembled WGS sequence"/>
</dbReference>
<reference evidence="1 2" key="1">
    <citation type="journal article" date="2019" name="Int. J. Syst. Evol. Microbiol.">
        <title>The Global Catalogue of Microorganisms (GCM) 10K type strain sequencing project: providing services to taxonomists for standard genome sequencing and annotation.</title>
        <authorList>
            <consortium name="The Broad Institute Genomics Platform"/>
            <consortium name="The Broad Institute Genome Sequencing Center for Infectious Disease"/>
            <person name="Wu L."/>
            <person name="Ma J."/>
        </authorList>
    </citation>
    <scope>NUCLEOTIDE SEQUENCE [LARGE SCALE GENOMIC DNA]</scope>
    <source>
        <strain evidence="1 2">JCM 9383</strain>
    </source>
</reference>
<proteinExistence type="predicted"/>
<organism evidence="1 2">
    <name type="scientific">Saccharopolyspora taberi</name>
    <dbReference type="NCBI Taxonomy" id="60895"/>
    <lineage>
        <taxon>Bacteria</taxon>
        <taxon>Bacillati</taxon>
        <taxon>Actinomycetota</taxon>
        <taxon>Actinomycetes</taxon>
        <taxon>Pseudonocardiales</taxon>
        <taxon>Pseudonocardiaceae</taxon>
        <taxon>Saccharopolyspora</taxon>
    </lineage>
</organism>
<dbReference type="SUPFAM" id="SSF54197">
    <property type="entry name" value="HIT-like"/>
    <property type="match status" value="1"/>
</dbReference>
<dbReference type="EMBL" id="BAAAUX010000014">
    <property type="protein sequence ID" value="GAA2795518.1"/>
    <property type="molecule type" value="Genomic_DNA"/>
</dbReference>
<name>A0ABN3VFI5_9PSEU</name>
<accession>A0ABN3VFI5</accession>
<keyword evidence="2" id="KW-1185">Reference proteome</keyword>
<comment type="caution">
    <text evidence="1">The sequence shown here is derived from an EMBL/GenBank/DDBJ whole genome shotgun (WGS) entry which is preliminary data.</text>
</comment>
<evidence type="ECO:0000313" key="2">
    <source>
        <dbReference type="Proteomes" id="UP001500979"/>
    </source>
</evidence>
<dbReference type="InterPro" id="IPR036265">
    <property type="entry name" value="HIT-like_sf"/>
</dbReference>